<dbReference type="EMBL" id="KZ678129">
    <property type="protein sequence ID" value="PSN72685.1"/>
    <property type="molecule type" value="Genomic_DNA"/>
</dbReference>
<keyword evidence="3" id="KW-1185">Reference proteome</keyword>
<dbReference type="Proteomes" id="UP000240883">
    <property type="component" value="Unassembled WGS sequence"/>
</dbReference>
<gene>
    <name evidence="2" type="ORF">BS50DRAFT_671749</name>
</gene>
<reference evidence="2 3" key="1">
    <citation type="journal article" date="2018" name="Front. Microbiol.">
        <title>Genome-Wide Analysis of Corynespora cassiicola Leaf Fall Disease Putative Effectors.</title>
        <authorList>
            <person name="Lopez D."/>
            <person name="Ribeiro S."/>
            <person name="Label P."/>
            <person name="Fumanal B."/>
            <person name="Venisse J.S."/>
            <person name="Kohler A."/>
            <person name="de Oliveira R.R."/>
            <person name="Labutti K."/>
            <person name="Lipzen A."/>
            <person name="Lail K."/>
            <person name="Bauer D."/>
            <person name="Ohm R.A."/>
            <person name="Barry K.W."/>
            <person name="Spatafora J."/>
            <person name="Grigoriev I.V."/>
            <person name="Martin F.M."/>
            <person name="Pujade-Renaud V."/>
        </authorList>
    </citation>
    <scope>NUCLEOTIDE SEQUENCE [LARGE SCALE GENOMIC DNA]</scope>
    <source>
        <strain evidence="2 3">Philippines</strain>
    </source>
</reference>
<feature type="domain" description="F-box" evidence="1">
    <location>
        <begin position="1"/>
        <end position="45"/>
    </location>
</feature>
<dbReference type="PROSITE" id="PS50181">
    <property type="entry name" value="FBOX"/>
    <property type="match status" value="1"/>
</dbReference>
<dbReference type="AlphaFoldDB" id="A0A2T2P4S2"/>
<accession>A0A2T2P4S2</accession>
<organism evidence="2 3">
    <name type="scientific">Corynespora cassiicola Philippines</name>
    <dbReference type="NCBI Taxonomy" id="1448308"/>
    <lineage>
        <taxon>Eukaryota</taxon>
        <taxon>Fungi</taxon>
        <taxon>Dikarya</taxon>
        <taxon>Ascomycota</taxon>
        <taxon>Pezizomycotina</taxon>
        <taxon>Dothideomycetes</taxon>
        <taxon>Pleosporomycetidae</taxon>
        <taxon>Pleosporales</taxon>
        <taxon>Corynesporascaceae</taxon>
        <taxon>Corynespora</taxon>
    </lineage>
</organism>
<sequence>MGLADLPTELDKHIISYMMKSDLNIMSRVNRYYRQISEPFLYRNIHVCINPTNQVISLLRVITERKELASYIETLVPKGSRLWLDRFTPNPQVRGIKTEIMALIHAIGDSCLEANDKIKWVNEALSGNGIALFTILFTLAENLKNLNLDHVHSLDLSLMFYLLRNKWEIQVQTRGIITTKNPLNKLESLTLYMKTLISLIHSKSPVLHTVKDLVVLGYFDIYSHDDFGYDILNGGLTRLELRGYDMYFEKFKSDLSQPTFGKLEELHLVDTRFCMGDQNEEKGSDSDDHYNFEKLPQVLRAFQPDLQIPRIIGTAKRERPPPIRSIQGLSKLVTLILDEHLLSGWQSLHHLKFSQAHFPSSLQKLHLYLWDSDACCSWYASSEFWYKGLPFLRESDFTFLGDIALGEHDFHHFIDVSGHFEENYIAFKVYLISEPYKDGQAMLFCGRGKLYCPGLGIDEEDKTEGEREKEDENHNARYTRFKENGIRVYGCSPRYDSMEHSSSVDEDIY</sequence>
<protein>
    <recommendedName>
        <fullName evidence="1">F-box domain-containing protein</fullName>
    </recommendedName>
</protein>
<evidence type="ECO:0000313" key="2">
    <source>
        <dbReference type="EMBL" id="PSN72685.1"/>
    </source>
</evidence>
<name>A0A2T2P4S2_CORCC</name>
<dbReference type="STRING" id="1448308.A0A2T2P4S2"/>
<evidence type="ECO:0000259" key="1">
    <source>
        <dbReference type="PROSITE" id="PS50181"/>
    </source>
</evidence>
<evidence type="ECO:0000313" key="3">
    <source>
        <dbReference type="Proteomes" id="UP000240883"/>
    </source>
</evidence>
<proteinExistence type="predicted"/>
<dbReference type="InterPro" id="IPR001810">
    <property type="entry name" value="F-box_dom"/>
</dbReference>
<dbReference type="OrthoDB" id="3801271at2759"/>